<dbReference type="PATRIC" id="fig|459424.11.peg.5202"/>
<dbReference type="KEGG" id="mli:MULP_05051"/>
<dbReference type="Proteomes" id="UP000011157">
    <property type="component" value="Chromosome"/>
</dbReference>
<dbReference type="InterPro" id="IPR023375">
    <property type="entry name" value="ADC_dom_sf"/>
</dbReference>
<accession>L7V9N0</accession>
<dbReference type="EC" id="4.1.1.4" evidence="1"/>
<dbReference type="InterPro" id="IPR010451">
    <property type="entry name" value="Acetoacetate_decarboxylase"/>
</dbReference>
<dbReference type="AlphaFoldDB" id="L7V9N0"/>
<dbReference type="Gene3D" id="2.40.400.10">
    <property type="entry name" value="Acetoacetate decarboxylase-like"/>
    <property type="match status" value="2"/>
</dbReference>
<keyword evidence="1" id="KW-0456">Lyase</keyword>
<organism evidence="1 2">
    <name type="scientific">Mycobacterium liflandii (strain 128FXT)</name>
    <dbReference type="NCBI Taxonomy" id="459424"/>
    <lineage>
        <taxon>Bacteria</taxon>
        <taxon>Bacillati</taxon>
        <taxon>Actinomycetota</taxon>
        <taxon>Actinomycetes</taxon>
        <taxon>Mycobacteriales</taxon>
        <taxon>Mycobacteriaceae</taxon>
        <taxon>Mycobacterium</taxon>
        <taxon>Mycobacterium ulcerans group</taxon>
    </lineage>
</organism>
<evidence type="ECO:0000313" key="1">
    <source>
        <dbReference type="EMBL" id="AGC64521.1"/>
    </source>
</evidence>
<keyword evidence="2" id="KW-1185">Reference proteome</keyword>
<name>L7V9N0_MYCL1</name>
<reference evidence="1 2" key="1">
    <citation type="journal article" date="2013" name="J. Bacteriol.">
        <title>Complete Genome Sequence of the Frog Pathogen Mycobacterium ulcerans Ecovar Liflandii.</title>
        <authorList>
            <person name="Tobias N.J."/>
            <person name="Doig K.D."/>
            <person name="Medema M.H."/>
            <person name="Chen H."/>
            <person name="Haring V."/>
            <person name="Moore R."/>
            <person name="Seemann T."/>
            <person name="Stinear T.P."/>
        </authorList>
    </citation>
    <scope>NUCLEOTIDE SEQUENCE [LARGE SCALE GENOMIC DNA]</scope>
    <source>
        <strain evidence="1 2">128FXT</strain>
    </source>
</reference>
<dbReference type="RefSeq" id="WP_015357236.1">
    <property type="nucleotide sequence ID" value="NC_020133.1"/>
</dbReference>
<dbReference type="EMBL" id="CP003899">
    <property type="protein sequence ID" value="AGC64521.1"/>
    <property type="molecule type" value="Genomic_DNA"/>
</dbReference>
<dbReference type="HOGENOM" id="CLU_1049360_0_0_11"/>
<dbReference type="GO" id="GO:0047602">
    <property type="term" value="F:acetoacetate decarboxylase activity"/>
    <property type="evidence" value="ECO:0007669"/>
    <property type="project" value="UniProtKB-EC"/>
</dbReference>
<sequence>MITNAVRYGPRPPEAQVDHEIDATKAPIATEAVTVTYLTDPQIVAAVLPKPLQPADEPLVRVQLQRVQIAGRPPFGSAVFAVTARHGDYPLFMPQSTEQSVTGGRETFGEPKKLAHIEVDHAGSRVSATVEKKLAHIEVDHAGSRVSATVDRMGYRLITVSGQVSGGAPLPPDQVNTEFYFKFLRSPDGNGITDPHLVYGEYHRHYELLENIDGSLELGESPLDPVADIVIRQIRSITWCRRRTIQVGRIATRVPQEWLLPYVHQRYDEPHDAPAPATPPSPEPARA</sequence>
<evidence type="ECO:0000313" key="2">
    <source>
        <dbReference type="Proteomes" id="UP000011157"/>
    </source>
</evidence>
<gene>
    <name evidence="1" type="ordered locus">MULP_05051</name>
</gene>
<dbReference type="SUPFAM" id="SSF160104">
    <property type="entry name" value="Acetoacetate decarboxylase-like"/>
    <property type="match status" value="1"/>
</dbReference>
<protein>
    <submittedName>
        <fullName evidence="1">Acetoacetate decarboxylase</fullName>
        <ecNumber evidence="1">4.1.1.4</ecNumber>
    </submittedName>
</protein>
<proteinExistence type="predicted"/>
<dbReference type="Pfam" id="PF06314">
    <property type="entry name" value="ADC"/>
    <property type="match status" value="2"/>
</dbReference>